<keyword evidence="15" id="KW-1185">Reference proteome</keyword>
<reference evidence="14" key="1">
    <citation type="journal article" date="2018" name="DNA Res.">
        <title>Multiple hybrid de novo genome assembly of finger millet, an orphan allotetraploid crop.</title>
        <authorList>
            <person name="Hatakeyama M."/>
            <person name="Aluri S."/>
            <person name="Balachadran M.T."/>
            <person name="Sivarajan S.R."/>
            <person name="Patrignani A."/>
            <person name="Gruter S."/>
            <person name="Poveda L."/>
            <person name="Shimizu-Inatsugi R."/>
            <person name="Baeten J."/>
            <person name="Francoijs K.J."/>
            <person name="Nataraja K.N."/>
            <person name="Reddy Y.A.N."/>
            <person name="Phadnis S."/>
            <person name="Ravikumar R.L."/>
            <person name="Schlapbach R."/>
            <person name="Sreeman S.M."/>
            <person name="Shimizu K.K."/>
        </authorList>
    </citation>
    <scope>NUCLEOTIDE SEQUENCE</scope>
</reference>
<evidence type="ECO:0000256" key="1">
    <source>
        <dbReference type="ARBA" id="ARBA00004141"/>
    </source>
</evidence>
<evidence type="ECO:0000256" key="4">
    <source>
        <dbReference type="ARBA" id="ARBA00022538"/>
    </source>
</evidence>
<comment type="subcellular location">
    <subcellularLocation>
        <location evidence="1">Membrane</location>
        <topology evidence="1">Multi-pass membrane protein</topology>
    </subcellularLocation>
</comment>
<reference evidence="14" key="2">
    <citation type="submission" date="2021-12" db="EMBL/GenBank/DDBJ databases">
        <title>Resequencing data analysis of finger millet.</title>
        <authorList>
            <person name="Hatakeyama M."/>
            <person name="Aluri S."/>
            <person name="Balachadran M.T."/>
            <person name="Sivarajan S.R."/>
            <person name="Poveda L."/>
            <person name="Shimizu-Inatsugi R."/>
            <person name="Schlapbach R."/>
            <person name="Sreeman S.M."/>
            <person name="Shimizu K.K."/>
        </authorList>
    </citation>
    <scope>NUCLEOTIDE SEQUENCE</scope>
</reference>
<feature type="domain" description="K+ potassium transporter integral membrane" evidence="12">
    <location>
        <begin position="359"/>
        <end position="452"/>
    </location>
</feature>
<dbReference type="InterPro" id="IPR053952">
    <property type="entry name" value="K_trans_C"/>
</dbReference>
<protein>
    <recommendedName>
        <fullName evidence="16">Potassium transporter</fullName>
    </recommendedName>
</protein>
<evidence type="ECO:0000256" key="5">
    <source>
        <dbReference type="ARBA" id="ARBA00022692"/>
    </source>
</evidence>
<evidence type="ECO:0000259" key="12">
    <source>
        <dbReference type="Pfam" id="PF02705"/>
    </source>
</evidence>
<name>A0AAV5E230_ELECO</name>
<keyword evidence="5 11" id="KW-0812">Transmembrane</keyword>
<comment type="similarity">
    <text evidence="2">Belongs to the HAK/KUP transporter (TC 2.A.72.3) family.</text>
</comment>
<accession>A0AAV5E230</accession>
<dbReference type="Pfam" id="PF02705">
    <property type="entry name" value="K_trans"/>
    <property type="match status" value="2"/>
</dbReference>
<keyword evidence="8" id="KW-0406">Ion transport</keyword>
<dbReference type="InterPro" id="IPR003855">
    <property type="entry name" value="K+_transporter"/>
</dbReference>
<feature type="compositionally biased region" description="Polar residues" evidence="10">
    <location>
        <begin position="1"/>
        <end position="12"/>
    </location>
</feature>
<evidence type="ECO:0000256" key="3">
    <source>
        <dbReference type="ARBA" id="ARBA00022448"/>
    </source>
</evidence>
<proteinExistence type="inferred from homology"/>
<evidence type="ECO:0000256" key="2">
    <source>
        <dbReference type="ARBA" id="ARBA00008440"/>
    </source>
</evidence>
<feature type="region of interest" description="Disordered" evidence="10">
    <location>
        <begin position="1"/>
        <end position="34"/>
    </location>
</feature>
<feature type="transmembrane region" description="Helical" evidence="11">
    <location>
        <begin position="417"/>
        <end position="436"/>
    </location>
</feature>
<evidence type="ECO:0008006" key="16">
    <source>
        <dbReference type="Google" id="ProtNLM"/>
    </source>
</evidence>
<dbReference type="Pfam" id="PF22776">
    <property type="entry name" value="K_trans_C"/>
    <property type="match status" value="1"/>
</dbReference>
<keyword evidence="6" id="KW-0630">Potassium</keyword>
<organism evidence="14 15">
    <name type="scientific">Eleusine coracana subsp. coracana</name>
    <dbReference type="NCBI Taxonomy" id="191504"/>
    <lineage>
        <taxon>Eukaryota</taxon>
        <taxon>Viridiplantae</taxon>
        <taxon>Streptophyta</taxon>
        <taxon>Embryophyta</taxon>
        <taxon>Tracheophyta</taxon>
        <taxon>Spermatophyta</taxon>
        <taxon>Magnoliopsida</taxon>
        <taxon>Liliopsida</taxon>
        <taxon>Poales</taxon>
        <taxon>Poaceae</taxon>
        <taxon>PACMAD clade</taxon>
        <taxon>Chloridoideae</taxon>
        <taxon>Cynodonteae</taxon>
        <taxon>Eleusininae</taxon>
        <taxon>Eleusine</taxon>
    </lineage>
</organism>
<keyword evidence="4" id="KW-0633">Potassium transport</keyword>
<feature type="transmembrane region" description="Helical" evidence="11">
    <location>
        <begin position="287"/>
        <end position="307"/>
    </location>
</feature>
<feature type="domain" description="K+ potassium transporter C-terminal" evidence="13">
    <location>
        <begin position="467"/>
        <end position="679"/>
    </location>
</feature>
<dbReference type="InterPro" id="IPR053951">
    <property type="entry name" value="K_trans_N"/>
</dbReference>
<comment type="caution">
    <text evidence="14">The sequence shown here is derived from an EMBL/GenBank/DDBJ whole genome shotgun (WGS) entry which is preliminary data.</text>
</comment>
<dbReference type="GO" id="GO:0015079">
    <property type="term" value="F:potassium ion transmembrane transporter activity"/>
    <property type="evidence" value="ECO:0007669"/>
    <property type="project" value="InterPro"/>
</dbReference>
<feature type="transmembrane region" description="Helical" evidence="11">
    <location>
        <begin position="327"/>
        <end position="347"/>
    </location>
</feature>
<feature type="transmembrane region" description="Helical" evidence="11">
    <location>
        <begin position="359"/>
        <end position="381"/>
    </location>
</feature>
<feature type="transmembrane region" description="Helical" evidence="11">
    <location>
        <begin position="230"/>
        <end position="248"/>
    </location>
</feature>
<gene>
    <name evidence="14" type="primary">gb03872</name>
    <name evidence="14" type="ORF">PR202_gb03872</name>
</gene>
<keyword evidence="7 11" id="KW-1133">Transmembrane helix</keyword>
<dbReference type="EMBL" id="BQKI01000073">
    <property type="protein sequence ID" value="GJN16848.1"/>
    <property type="molecule type" value="Genomic_DNA"/>
</dbReference>
<keyword evidence="3" id="KW-0813">Transport</keyword>
<dbReference type="GO" id="GO:0016020">
    <property type="term" value="C:membrane"/>
    <property type="evidence" value="ECO:0007669"/>
    <property type="project" value="UniProtKB-SubCell"/>
</dbReference>
<feature type="transmembrane region" description="Helical" evidence="11">
    <location>
        <begin position="254"/>
        <end position="275"/>
    </location>
</feature>
<evidence type="ECO:0000256" key="7">
    <source>
        <dbReference type="ARBA" id="ARBA00022989"/>
    </source>
</evidence>
<evidence type="ECO:0000256" key="10">
    <source>
        <dbReference type="SAM" id="MobiDB-lite"/>
    </source>
</evidence>
<dbReference type="PANTHER" id="PTHR30540">
    <property type="entry name" value="OSMOTIC STRESS POTASSIUM TRANSPORTER"/>
    <property type="match status" value="1"/>
</dbReference>
<feature type="domain" description="K+ potassium transporter integral membrane" evidence="12">
    <location>
        <begin position="62"/>
        <end position="268"/>
    </location>
</feature>
<keyword evidence="9 11" id="KW-0472">Membrane</keyword>
<evidence type="ECO:0000256" key="9">
    <source>
        <dbReference type="ARBA" id="ARBA00023136"/>
    </source>
</evidence>
<evidence type="ECO:0000256" key="11">
    <source>
        <dbReference type="SAM" id="Phobius"/>
    </source>
</evidence>
<feature type="transmembrane region" description="Helical" evidence="11">
    <location>
        <begin position="96"/>
        <end position="120"/>
    </location>
</feature>
<dbReference type="Proteomes" id="UP001054889">
    <property type="component" value="Unassembled WGS sequence"/>
</dbReference>
<evidence type="ECO:0000313" key="15">
    <source>
        <dbReference type="Proteomes" id="UP001054889"/>
    </source>
</evidence>
<evidence type="ECO:0000313" key="14">
    <source>
        <dbReference type="EMBL" id="GJN16848.1"/>
    </source>
</evidence>
<feature type="transmembrane region" description="Helical" evidence="11">
    <location>
        <begin position="387"/>
        <end position="405"/>
    </location>
</feature>
<sequence>MAELQHTSSNAVAQGDSDPAYASKEIPPKKLQRSDSLHMEAAKIPGGQTHLAKVGWATTLHLAFQSVGVVYGDMGTSPLYVFSSTFTSGIKDTDDLLGVMSLIIYTVVLLPLIKYCFIVLQANDNGDGGTFALYSLISRYARISLIPNQQAEDATVSRYKLESPTNRIKRAHWIKEKMENSPKFKVMLFLVTILGTSMVIGDGVLTPCISVLSAVGGIKQSATSLTQGQIAGIAIAILIVLFLVQQFGTDKVGYTFAPIILTWFILIAGTEAMFADLGHFNVRAVQIGFSAVLLPSVLLAYIGQTAYLRIHPEDVANTFYKSIPGPLYWPTFVVAVAAAIIASQAMISGAFAIIAQSQILGIAVVFVMFITTLLVTLVMVMIWRTNLLWIALFLVIFGGAELIYLSSALYKFIEGGYLPLVFAAILMIIMATWHYVHAHRYNYELQNKVSSNYVAELAARRNLARLPGIGFLYSELVEGIPPILPHLVEKVPSIHSVLVIVSIKYLPISKIETNERFIFRYVEPRDSRVFRCVVRYGYNDKVEDPREFEGLLIGHLKQFVYQESFYCQGDHSAEELGDVIEPSTGIQETQMSGSISDGIASAVPNGCISEIQLLQRAMDDGVVHMLGETNVVAEANAELFKKIIVDYAYNFIRKNFRQPEKITCVPHNRLLRVGMTYEI</sequence>
<evidence type="ECO:0000256" key="8">
    <source>
        <dbReference type="ARBA" id="ARBA00023065"/>
    </source>
</evidence>
<evidence type="ECO:0000256" key="6">
    <source>
        <dbReference type="ARBA" id="ARBA00022958"/>
    </source>
</evidence>
<evidence type="ECO:0000259" key="13">
    <source>
        <dbReference type="Pfam" id="PF22776"/>
    </source>
</evidence>
<feature type="transmembrane region" description="Helical" evidence="11">
    <location>
        <begin position="186"/>
        <end position="218"/>
    </location>
</feature>
<dbReference type="AlphaFoldDB" id="A0AAV5E230"/>
<dbReference type="PANTHER" id="PTHR30540:SF94">
    <property type="entry name" value="POTASSIUM TRANSPORTER 5"/>
    <property type="match status" value="1"/>
</dbReference>